<comment type="caution">
    <text evidence="4">The sequence shown here is derived from an EMBL/GenBank/DDBJ whole genome shotgun (WGS) entry which is preliminary data.</text>
</comment>
<dbReference type="EMBL" id="JASNUQ010000004">
    <property type="protein sequence ID" value="MDK4289767.1"/>
    <property type="molecule type" value="Genomic_DNA"/>
</dbReference>
<feature type="region of interest" description="Disordered" evidence="1">
    <location>
        <begin position="434"/>
        <end position="495"/>
    </location>
</feature>
<protein>
    <recommendedName>
        <fullName evidence="6">Cell surface protein</fullName>
    </recommendedName>
</protein>
<gene>
    <name evidence="4" type="ORF">QPX23_03335</name>
</gene>
<feature type="compositionally biased region" description="Low complexity" evidence="1">
    <location>
        <begin position="456"/>
        <end position="473"/>
    </location>
</feature>
<reference evidence="4 5" key="1">
    <citation type="submission" date="2023-05" db="EMBL/GenBank/DDBJ databases">
        <title>Metabolic capabilities are highly conserved among human nasal-associated Corynebacterium species in pangenomic analyses.</title>
        <authorList>
            <person name="Tran T.H."/>
            <person name="Roberts A.Q."/>
            <person name="Escapa I.F."/>
            <person name="Gao W."/>
            <person name="Conlan S."/>
            <person name="Kong H."/>
            <person name="Segre J.A."/>
            <person name="Kelly M.S."/>
            <person name="Lemon K.P."/>
        </authorList>
    </citation>
    <scope>NUCLEOTIDE SEQUENCE [LARGE SCALE GENOMIC DNA]</scope>
    <source>
        <strain evidence="4 5">KPL3772</strain>
    </source>
</reference>
<feature type="transmembrane region" description="Helical" evidence="2">
    <location>
        <begin position="750"/>
        <end position="771"/>
    </location>
</feature>
<evidence type="ECO:0008006" key="6">
    <source>
        <dbReference type="Google" id="ProtNLM"/>
    </source>
</evidence>
<evidence type="ECO:0000256" key="3">
    <source>
        <dbReference type="SAM" id="SignalP"/>
    </source>
</evidence>
<organism evidence="4 5">
    <name type="scientific">Corynebacterium pseudodiphtheriticum</name>
    <dbReference type="NCBI Taxonomy" id="37637"/>
    <lineage>
        <taxon>Bacteria</taxon>
        <taxon>Bacillati</taxon>
        <taxon>Actinomycetota</taxon>
        <taxon>Actinomycetes</taxon>
        <taxon>Mycobacteriales</taxon>
        <taxon>Corynebacteriaceae</taxon>
        <taxon>Corynebacterium</taxon>
    </lineage>
</organism>
<sequence length="775" mass="81217">MLSSQPFLSRNRFFARPAVLAGFSCVLLAGLPAVGLAPNTPLTPHVPQAQAQPQVQAQSQTDTGTITVVQAEKDGTVLQVQKDVAPGGQAVIRGQRWGAGSTITVKLNVENNAQLTRTQGIINHPGNGQPDHTIWAQFTADSNGNFEEKITLPSNLQVGQALRVNAASGLIAGQEQHSLTSPWLVVGGVEYVPPKKEIIACTNTTPKPEIKAAKLAVDGKVKITGTGFCNTESGGARVAFKFNAGQVTRTDGKYANATIWHVEQADPKNGTLDLELDLPTPTNSKNILQEGEHSIQVLSGSLQENDPVFTTRVPFVVGEYRPSVPPEPVHYEEDIPKGSEHDLSITENKNSLRVAVEGGKEGDWVFASTYIADGSPRLPWGNYWARLDEKGELTLPLDTVNGKPVRVPEGALKLVIQSGNQDNKNAVLGWNWWEPKNPTVSAPRPGNSGTPGTGNNGTANPGTAGTSGTAGTAGANGGATGGTGAAGQAATSNSETKQIDEFTAAVGTLDGELKKLLTQVENSKLVTKPAESDAGYAETAHYDDGVLAADAAYADENYRVVQASTVDNVSAGIAQAPAAGQASAANSGGAQNSAGTNFAVDASAIQQPDNPASNWPAKPEHEPSQPVDKREDLDESNSGGLAAVFEGDLVYIQLPTKQPGDWVFLHIYIDDKRKTTPVGWAQVDEFGEIAFDTSGLPDGSYTLAISDDSGLLGWVDLDLGNQLAENSMGRTAASPRLATASASAMSAEDWGLIAAGLLISVVAAVVVGFVARKKR</sequence>
<evidence type="ECO:0000313" key="4">
    <source>
        <dbReference type="EMBL" id="MDK4289767.1"/>
    </source>
</evidence>
<evidence type="ECO:0000256" key="1">
    <source>
        <dbReference type="SAM" id="MobiDB-lite"/>
    </source>
</evidence>
<feature type="region of interest" description="Disordered" evidence="1">
    <location>
        <begin position="606"/>
        <end position="637"/>
    </location>
</feature>
<keyword evidence="5" id="KW-1185">Reference proteome</keyword>
<feature type="compositionally biased region" description="Basic and acidic residues" evidence="1">
    <location>
        <begin position="618"/>
        <end position="632"/>
    </location>
</feature>
<keyword evidence="2" id="KW-0472">Membrane</keyword>
<keyword evidence="2" id="KW-1133">Transmembrane helix</keyword>
<feature type="chain" id="PRO_5046430565" description="Cell surface protein" evidence="3">
    <location>
        <begin position="30"/>
        <end position="775"/>
    </location>
</feature>
<keyword evidence="2" id="KW-0812">Transmembrane</keyword>
<evidence type="ECO:0000313" key="5">
    <source>
        <dbReference type="Proteomes" id="UP001239759"/>
    </source>
</evidence>
<keyword evidence="3" id="KW-0732">Signal</keyword>
<accession>A0ABT7FWA8</accession>
<dbReference type="RefSeq" id="WP_284587641.1">
    <property type="nucleotide sequence ID" value="NZ_JASNUQ010000004.1"/>
</dbReference>
<name>A0ABT7FWA8_9CORY</name>
<evidence type="ECO:0000256" key="2">
    <source>
        <dbReference type="SAM" id="Phobius"/>
    </source>
</evidence>
<feature type="compositionally biased region" description="Gly residues" evidence="1">
    <location>
        <begin position="474"/>
        <end position="485"/>
    </location>
</feature>
<dbReference type="Proteomes" id="UP001239759">
    <property type="component" value="Unassembled WGS sequence"/>
</dbReference>
<feature type="signal peptide" evidence="3">
    <location>
        <begin position="1"/>
        <end position="29"/>
    </location>
</feature>
<proteinExistence type="predicted"/>